<dbReference type="PROSITE" id="PS00018">
    <property type="entry name" value="EF_HAND_1"/>
    <property type="match status" value="4"/>
</dbReference>
<dbReference type="Pfam" id="PF13499">
    <property type="entry name" value="EF-hand_7"/>
    <property type="match status" value="1"/>
</dbReference>
<dbReference type="PANTHER" id="PTHR10827">
    <property type="entry name" value="RETICULOCALBIN"/>
    <property type="match status" value="1"/>
</dbReference>
<keyword evidence="2" id="KW-0677">Repeat</keyword>
<dbReference type="VEuPathDB" id="PiroplasmaDB:BEWA_006610"/>
<dbReference type="PROSITE" id="PS50222">
    <property type="entry name" value="EF_HAND_2"/>
    <property type="match status" value="4"/>
</dbReference>
<dbReference type="STRING" id="1537102.L0B069"/>
<evidence type="ECO:0000313" key="8">
    <source>
        <dbReference type="Proteomes" id="UP000031512"/>
    </source>
</evidence>
<feature type="signal peptide" evidence="5">
    <location>
        <begin position="1"/>
        <end position="19"/>
    </location>
</feature>
<dbReference type="SMART" id="SM00054">
    <property type="entry name" value="EFh"/>
    <property type="match status" value="5"/>
</dbReference>
<keyword evidence="8" id="KW-1185">Reference proteome</keyword>
<dbReference type="GeneID" id="15806276"/>
<feature type="domain" description="EF-hand" evidence="6">
    <location>
        <begin position="146"/>
        <end position="174"/>
    </location>
</feature>
<dbReference type="EC" id="1.3.1.74" evidence="7"/>
<dbReference type="FunFam" id="1.10.238.10:FF:000178">
    <property type="entry name" value="Calmodulin-2 A"/>
    <property type="match status" value="1"/>
</dbReference>
<keyword evidence="3" id="KW-0106">Calcium</keyword>
<evidence type="ECO:0000256" key="1">
    <source>
        <dbReference type="ARBA" id="ARBA00005253"/>
    </source>
</evidence>
<dbReference type="Proteomes" id="UP000031512">
    <property type="component" value="Chromosome 3"/>
</dbReference>
<dbReference type="InterPro" id="IPR002048">
    <property type="entry name" value="EF_hand_dom"/>
</dbReference>
<dbReference type="OrthoDB" id="26525at2759"/>
<comment type="similarity">
    <text evidence="1">Belongs to the centrin family.</text>
</comment>
<feature type="region of interest" description="Disordered" evidence="4">
    <location>
        <begin position="264"/>
        <end position="284"/>
    </location>
</feature>
<evidence type="ECO:0000256" key="4">
    <source>
        <dbReference type="SAM" id="MobiDB-lite"/>
    </source>
</evidence>
<sequence length="284" mass="31366">MNGGLSSLVFPLLLIGASAIYEESGTLGLTAHDVEARMADLFGFIDKNGDKKIDSDEVKEYSKHLLENVANRQLLTEMDSVDINKDGLCSMDELLTSFQDEVGEEDAEQHREALAKRFIAADKDGDGLLNLKELGLIINPGRDEILLQIEIQDVIKAHDTNGDGTISFEEYKAAKPGDNDDETVMTSDFKQFDKNGDGKLTPEELREVYKEEEANIALPVAEDIRRIIGEGDVTFEAWTKHAVGLAGTSVTDFGEVLRFPQDYGMPIKTESKEPEDATPEHSEL</sequence>
<dbReference type="SUPFAM" id="SSF47473">
    <property type="entry name" value="EF-hand"/>
    <property type="match status" value="2"/>
</dbReference>
<dbReference type="InterPro" id="IPR018247">
    <property type="entry name" value="EF_Hand_1_Ca_BS"/>
</dbReference>
<dbReference type="GO" id="GO:0032440">
    <property type="term" value="F:2-alkenal reductase [NAD(P)H] activity"/>
    <property type="evidence" value="ECO:0007669"/>
    <property type="project" value="UniProtKB-EC"/>
</dbReference>
<dbReference type="InterPro" id="IPR011992">
    <property type="entry name" value="EF-hand-dom_pair"/>
</dbReference>
<dbReference type="Pfam" id="PF13202">
    <property type="entry name" value="EF-hand_5"/>
    <property type="match status" value="1"/>
</dbReference>
<dbReference type="AlphaFoldDB" id="L0B069"/>
<dbReference type="GO" id="GO:0005509">
    <property type="term" value="F:calcium ion binding"/>
    <property type="evidence" value="ECO:0007669"/>
    <property type="project" value="InterPro"/>
</dbReference>
<dbReference type="GO" id="GO:0043226">
    <property type="term" value="C:organelle"/>
    <property type="evidence" value="ECO:0007669"/>
    <property type="project" value="UniProtKB-ARBA"/>
</dbReference>
<organism evidence="7 8">
    <name type="scientific">Theileria equi strain WA</name>
    <dbReference type="NCBI Taxonomy" id="1537102"/>
    <lineage>
        <taxon>Eukaryota</taxon>
        <taxon>Sar</taxon>
        <taxon>Alveolata</taxon>
        <taxon>Apicomplexa</taxon>
        <taxon>Aconoidasida</taxon>
        <taxon>Piroplasmida</taxon>
        <taxon>Theileriidae</taxon>
        <taxon>Theileria</taxon>
    </lineage>
</organism>
<protein>
    <submittedName>
        <fullName evidence="7">Membrane-associated calcium-binding protein, putative</fullName>
        <ecNumber evidence="7">1.3.1.74</ecNumber>
    </submittedName>
</protein>
<name>L0B069_THEEQ</name>
<feature type="domain" description="EF-hand" evidence="6">
    <location>
        <begin position="180"/>
        <end position="215"/>
    </location>
</feature>
<dbReference type="EMBL" id="CP001670">
    <property type="protein sequence ID" value="AFZ81252.1"/>
    <property type="molecule type" value="Genomic_DNA"/>
</dbReference>
<proteinExistence type="inferred from homology"/>
<feature type="domain" description="EF-hand" evidence="6">
    <location>
        <begin position="109"/>
        <end position="144"/>
    </location>
</feature>
<evidence type="ECO:0000313" key="7">
    <source>
        <dbReference type="EMBL" id="AFZ81252.1"/>
    </source>
</evidence>
<dbReference type="RefSeq" id="XP_004830918.1">
    <property type="nucleotide sequence ID" value="XM_004830861.1"/>
</dbReference>
<accession>L0B069</accession>
<dbReference type="eggNOG" id="KOG4223">
    <property type="taxonomic scope" value="Eukaryota"/>
</dbReference>
<keyword evidence="5" id="KW-0732">Signal</keyword>
<feature type="compositionally biased region" description="Basic and acidic residues" evidence="4">
    <location>
        <begin position="269"/>
        <end position="284"/>
    </location>
</feature>
<dbReference type="PANTHER" id="PTHR10827:SF85">
    <property type="entry name" value="CALCIUM-BINDING PROTEIN"/>
    <property type="match status" value="1"/>
</dbReference>
<feature type="chain" id="PRO_5003939422" evidence="5">
    <location>
        <begin position="20"/>
        <end position="284"/>
    </location>
</feature>
<evidence type="ECO:0000256" key="2">
    <source>
        <dbReference type="ARBA" id="ARBA00022737"/>
    </source>
</evidence>
<keyword evidence="7" id="KW-0560">Oxidoreductase</keyword>
<evidence type="ECO:0000259" key="6">
    <source>
        <dbReference type="PROSITE" id="PS50222"/>
    </source>
</evidence>
<gene>
    <name evidence="7" type="ORF">BEWA_006610</name>
</gene>
<dbReference type="Gene3D" id="1.10.238.10">
    <property type="entry name" value="EF-hand"/>
    <property type="match status" value="2"/>
</dbReference>
<feature type="domain" description="EF-hand" evidence="6">
    <location>
        <begin position="33"/>
        <end position="68"/>
    </location>
</feature>
<evidence type="ECO:0000256" key="5">
    <source>
        <dbReference type="SAM" id="SignalP"/>
    </source>
</evidence>
<reference evidence="7 8" key="1">
    <citation type="journal article" date="2012" name="BMC Genomics">
        <title>Comparative genomic analysis and phylogenetic position of Theileria equi.</title>
        <authorList>
            <person name="Kappmeyer L.S."/>
            <person name="Thiagarajan M."/>
            <person name="Herndon D.R."/>
            <person name="Ramsay J.D."/>
            <person name="Caler E."/>
            <person name="Djikeng A."/>
            <person name="Gillespie J.J."/>
            <person name="Lau A.O."/>
            <person name="Roalson E.H."/>
            <person name="Silva J.C."/>
            <person name="Silva M.G."/>
            <person name="Suarez C.E."/>
            <person name="Ueti M.W."/>
            <person name="Nene V.M."/>
            <person name="Mealey R.H."/>
            <person name="Knowles D.P."/>
            <person name="Brayton K.A."/>
        </authorList>
    </citation>
    <scope>NUCLEOTIDE SEQUENCE [LARGE SCALE GENOMIC DNA]</scope>
    <source>
        <strain evidence="7 8">WA</strain>
    </source>
</reference>
<evidence type="ECO:0000256" key="3">
    <source>
        <dbReference type="ARBA" id="ARBA00022837"/>
    </source>
</evidence>
<dbReference type="KEGG" id="beq:BEWA_006610"/>